<feature type="compositionally biased region" description="Polar residues" evidence="2">
    <location>
        <begin position="57"/>
        <end position="69"/>
    </location>
</feature>
<evidence type="ECO:0000313" key="6">
    <source>
        <dbReference type="Proteomes" id="UP000245962"/>
    </source>
</evidence>
<accession>A0A2U0I093</accession>
<evidence type="ECO:0000313" key="5">
    <source>
        <dbReference type="EMBL" id="PVW14524.1"/>
    </source>
</evidence>
<comment type="caution">
    <text evidence="5">The sequence shown here is derived from an EMBL/GenBank/DDBJ whole genome shotgun (WGS) entry which is preliminary data.</text>
</comment>
<evidence type="ECO:0000259" key="4">
    <source>
        <dbReference type="Pfam" id="PF18962"/>
    </source>
</evidence>
<keyword evidence="1 3" id="KW-0732">Signal</keyword>
<dbReference type="Gene3D" id="2.60.120.200">
    <property type="match status" value="1"/>
</dbReference>
<feature type="signal peptide" evidence="3">
    <location>
        <begin position="1"/>
        <end position="20"/>
    </location>
</feature>
<dbReference type="NCBIfam" id="TIGR04183">
    <property type="entry name" value="Por_Secre_tail"/>
    <property type="match status" value="1"/>
</dbReference>
<sequence length="303" mass="32875">MKKVYLLSFALCAFAFTGIAQVEQTDDIEAYDLGDISPQSFQWRTWSGDENTPEEGQVTTDQANSGSQSMVIGPGNAGPQDQLFLTAFQPSSGIYTVAWEMYVPSGHEGFFNVQGEITTPQEGSFLLTDHYFNPNNQTPGQGQDPDANFTWTFPHDTWFNVTIYFDLDAKTYELIVDGDVAIPAGTPFNDLTAPYLGGVDFFAPSEFSYYFIDDVVAGVGQLSTDEFSEAVFSVYPNPVKNVLNIESAAAVSSVTIYDVLGKAVLSAQPDAISPKIDMSGLSSGAYLVQVTIDGTSKTVKVIK</sequence>
<evidence type="ECO:0000256" key="2">
    <source>
        <dbReference type="SAM" id="MobiDB-lite"/>
    </source>
</evidence>
<evidence type="ECO:0000256" key="1">
    <source>
        <dbReference type="ARBA" id="ARBA00022729"/>
    </source>
</evidence>
<reference evidence="5 6" key="1">
    <citation type="submission" date="2018-04" db="EMBL/GenBank/DDBJ databases">
        <title>Marixanthomonas spongiae HN-E44 sp. nov., isolated from a marine sponge.</title>
        <authorList>
            <person name="Luo L."/>
            <person name="Zhuang L."/>
        </authorList>
    </citation>
    <scope>NUCLEOTIDE SEQUENCE [LARGE SCALE GENOMIC DNA]</scope>
    <source>
        <strain evidence="5 6">HN-E44</strain>
    </source>
</reference>
<keyword evidence="6" id="KW-1185">Reference proteome</keyword>
<proteinExistence type="predicted"/>
<dbReference type="Pfam" id="PF18962">
    <property type="entry name" value="Por_Secre_tail"/>
    <property type="match status" value="1"/>
</dbReference>
<feature type="chain" id="PRO_5015785922" evidence="3">
    <location>
        <begin position="21"/>
        <end position="303"/>
    </location>
</feature>
<organism evidence="5 6">
    <name type="scientific">Marixanthomonas spongiae</name>
    <dbReference type="NCBI Taxonomy" id="2174845"/>
    <lineage>
        <taxon>Bacteria</taxon>
        <taxon>Pseudomonadati</taxon>
        <taxon>Bacteroidota</taxon>
        <taxon>Flavobacteriia</taxon>
        <taxon>Flavobacteriales</taxon>
        <taxon>Flavobacteriaceae</taxon>
        <taxon>Marixanthomonas</taxon>
    </lineage>
</organism>
<feature type="region of interest" description="Disordered" evidence="2">
    <location>
        <begin position="43"/>
        <end position="69"/>
    </location>
</feature>
<dbReference type="EMBL" id="QEHR01000005">
    <property type="protein sequence ID" value="PVW14524.1"/>
    <property type="molecule type" value="Genomic_DNA"/>
</dbReference>
<gene>
    <name evidence="5" type="ORF">DDV96_08305</name>
</gene>
<dbReference type="RefSeq" id="WP_116694297.1">
    <property type="nucleotide sequence ID" value="NZ_QEHR01000005.1"/>
</dbReference>
<protein>
    <submittedName>
        <fullName evidence="5">T9SS C-terminal target domain-containing protein</fullName>
    </submittedName>
</protein>
<dbReference type="Proteomes" id="UP000245962">
    <property type="component" value="Unassembled WGS sequence"/>
</dbReference>
<name>A0A2U0I093_9FLAO</name>
<feature type="domain" description="Secretion system C-terminal sorting" evidence="4">
    <location>
        <begin position="234"/>
        <end position="302"/>
    </location>
</feature>
<evidence type="ECO:0000256" key="3">
    <source>
        <dbReference type="SAM" id="SignalP"/>
    </source>
</evidence>
<dbReference type="AlphaFoldDB" id="A0A2U0I093"/>
<dbReference type="OrthoDB" id="1467680at2"/>
<dbReference type="InterPro" id="IPR026444">
    <property type="entry name" value="Secre_tail"/>
</dbReference>